<dbReference type="EMBL" id="CAUYUJ010007098">
    <property type="protein sequence ID" value="CAK0819554.1"/>
    <property type="molecule type" value="Genomic_DNA"/>
</dbReference>
<name>A0ABN9RLK9_9DINO</name>
<sequence length="215" mass="22016">DNERGRGGPPGPGPIAQLRADAARRDALLAVLPVEASAGEHDGFVEVPGMDALPPDQQCHEDGYSMPMMDLDACKRACAMDGPAAGVSFGAFVVHGGFVWFRPQPVGECRRNLVSSPGCTTFLNYGPEAATAARRGGRPRRGRAGVRRGLPARAGARCRGRGVAAQGCPRLAAAGAGVRAGGAAAGGGSRGGGARGRDPLAMVEPRLGLRRPCGW</sequence>
<comment type="caution">
    <text evidence="2">The sequence shown here is derived from an EMBL/GenBank/DDBJ whole genome shotgun (WGS) entry which is preliminary data.</text>
</comment>
<proteinExistence type="predicted"/>
<feature type="compositionally biased region" description="Gly residues" evidence="1">
    <location>
        <begin position="180"/>
        <end position="194"/>
    </location>
</feature>
<evidence type="ECO:0000313" key="3">
    <source>
        <dbReference type="Proteomes" id="UP001189429"/>
    </source>
</evidence>
<accession>A0ABN9RLK9</accession>
<reference evidence="2" key="1">
    <citation type="submission" date="2023-10" db="EMBL/GenBank/DDBJ databases">
        <authorList>
            <person name="Chen Y."/>
            <person name="Shah S."/>
            <person name="Dougan E. K."/>
            <person name="Thang M."/>
            <person name="Chan C."/>
        </authorList>
    </citation>
    <scope>NUCLEOTIDE SEQUENCE [LARGE SCALE GENOMIC DNA]</scope>
</reference>
<keyword evidence="3" id="KW-1185">Reference proteome</keyword>
<dbReference type="Proteomes" id="UP001189429">
    <property type="component" value="Unassembled WGS sequence"/>
</dbReference>
<organism evidence="2 3">
    <name type="scientific">Prorocentrum cordatum</name>
    <dbReference type="NCBI Taxonomy" id="2364126"/>
    <lineage>
        <taxon>Eukaryota</taxon>
        <taxon>Sar</taxon>
        <taxon>Alveolata</taxon>
        <taxon>Dinophyceae</taxon>
        <taxon>Prorocentrales</taxon>
        <taxon>Prorocentraceae</taxon>
        <taxon>Prorocentrum</taxon>
    </lineage>
</organism>
<protein>
    <submittedName>
        <fullName evidence="2">Uncharacterized protein</fullName>
    </submittedName>
</protein>
<gene>
    <name evidence="2" type="ORF">PCOR1329_LOCUS21519</name>
</gene>
<evidence type="ECO:0000256" key="1">
    <source>
        <dbReference type="SAM" id="MobiDB-lite"/>
    </source>
</evidence>
<feature type="non-terminal residue" evidence="2">
    <location>
        <position position="215"/>
    </location>
</feature>
<evidence type="ECO:0000313" key="2">
    <source>
        <dbReference type="EMBL" id="CAK0819554.1"/>
    </source>
</evidence>
<feature type="non-terminal residue" evidence="2">
    <location>
        <position position="1"/>
    </location>
</feature>
<feature type="region of interest" description="Disordered" evidence="1">
    <location>
        <begin position="180"/>
        <end position="199"/>
    </location>
</feature>